<reference evidence="10" key="2">
    <citation type="submission" date="2020-03" db="EMBL/GenBank/DDBJ databases">
        <title>Walnut 2.0.</title>
        <authorList>
            <person name="Marrano A."/>
            <person name="Britton M."/>
            <person name="Zimin A.V."/>
            <person name="Zaini P.A."/>
            <person name="Workman R."/>
            <person name="Puiu D."/>
            <person name="Bianco L."/>
            <person name="Allen B.J."/>
            <person name="Troggio M."/>
            <person name="Leslie C.A."/>
            <person name="Timp W."/>
            <person name="Dendekar A."/>
            <person name="Salzberg S.L."/>
            <person name="Neale D.B."/>
        </authorList>
    </citation>
    <scope>NUCLEOTIDE SEQUENCE</scope>
    <source>
        <tissue evidence="10">Leaves</tissue>
    </source>
</reference>
<evidence type="ECO:0000256" key="3">
    <source>
        <dbReference type="ARBA" id="ARBA00006958"/>
    </source>
</evidence>
<evidence type="ECO:0000256" key="1">
    <source>
        <dbReference type="ARBA" id="ARBA00001968"/>
    </source>
</evidence>
<feature type="domain" description="DDE Tnp4" evidence="8">
    <location>
        <begin position="107"/>
        <end position="214"/>
    </location>
</feature>
<dbReference type="GO" id="GO:0046872">
    <property type="term" value="F:metal ion binding"/>
    <property type="evidence" value="ECO:0007669"/>
    <property type="project" value="UniProtKB-KW"/>
</dbReference>
<comment type="cofactor">
    <cofactor evidence="1">
        <name>a divalent metal cation</name>
        <dbReference type="ChEBI" id="CHEBI:60240"/>
    </cofactor>
</comment>
<dbReference type="InterPro" id="IPR058353">
    <property type="entry name" value="DUF8040"/>
</dbReference>
<evidence type="ECO:0000256" key="4">
    <source>
        <dbReference type="ARBA" id="ARBA00022722"/>
    </source>
</evidence>
<keyword evidence="5" id="KW-0479">Metal-binding</keyword>
<comment type="similarity">
    <text evidence="3">Belongs to the HARBI1 family.</text>
</comment>
<dbReference type="Pfam" id="PF13359">
    <property type="entry name" value="DDE_Tnp_4"/>
    <property type="match status" value="1"/>
</dbReference>
<accession>A0A833Y6P5</accession>
<dbReference type="Proteomes" id="UP000619265">
    <property type="component" value="Unassembled WGS sequence"/>
</dbReference>
<feature type="domain" description="DUF8040" evidence="9">
    <location>
        <begin position="1"/>
        <end position="71"/>
    </location>
</feature>
<protein>
    <recommendedName>
        <fullName evidence="12">Protein ALP1-like</fullName>
    </recommendedName>
</protein>
<name>A0A833Y6P5_JUGRE</name>
<dbReference type="GO" id="GO:0016787">
    <property type="term" value="F:hydrolase activity"/>
    <property type="evidence" value="ECO:0007669"/>
    <property type="project" value="UniProtKB-KW"/>
</dbReference>
<proteinExistence type="inferred from homology"/>
<evidence type="ECO:0000256" key="5">
    <source>
        <dbReference type="ARBA" id="ARBA00022723"/>
    </source>
</evidence>
<keyword evidence="7" id="KW-0539">Nucleus</keyword>
<dbReference type="AlphaFoldDB" id="A0A833Y6P5"/>
<evidence type="ECO:0008006" key="12">
    <source>
        <dbReference type="Google" id="ProtNLM"/>
    </source>
</evidence>
<keyword evidence="6" id="KW-0378">Hydrolase</keyword>
<comment type="caution">
    <text evidence="10">The sequence shown here is derived from an EMBL/GenBank/DDBJ whole genome shotgun (WGS) entry which is preliminary data.</text>
</comment>
<evidence type="ECO:0000259" key="8">
    <source>
        <dbReference type="Pfam" id="PF13359"/>
    </source>
</evidence>
<keyword evidence="4" id="KW-0540">Nuclease</keyword>
<reference evidence="10" key="1">
    <citation type="submission" date="2015-10" db="EMBL/GenBank/DDBJ databases">
        <authorList>
            <person name="Martinez-Garcia P.J."/>
            <person name="Crepeau M.W."/>
            <person name="Puiu D."/>
            <person name="Gonzalez-Ibeas D."/>
            <person name="Whalen J."/>
            <person name="Stevens K."/>
            <person name="Paul R."/>
            <person name="Butterfield T."/>
            <person name="Britton M."/>
            <person name="Reagan R."/>
            <person name="Chakraborty S."/>
            <person name="Walawage S.L."/>
            <person name="Vasquez-Gross H.A."/>
            <person name="Cardeno C."/>
            <person name="Famula R."/>
            <person name="Pratt K."/>
            <person name="Kuruganti S."/>
            <person name="Aradhya M.K."/>
            <person name="Leslie C.A."/>
            <person name="Dandekar A.M."/>
            <person name="Salzberg S.L."/>
            <person name="Wegrzyn J.L."/>
            <person name="Langley C.H."/>
            <person name="Neale D.B."/>
        </authorList>
    </citation>
    <scope>NUCLEOTIDE SEQUENCE</scope>
    <source>
        <tissue evidence="10">Leaves</tissue>
    </source>
</reference>
<organism evidence="10 11">
    <name type="scientific">Juglans regia</name>
    <name type="common">English walnut</name>
    <dbReference type="NCBI Taxonomy" id="51240"/>
    <lineage>
        <taxon>Eukaryota</taxon>
        <taxon>Viridiplantae</taxon>
        <taxon>Streptophyta</taxon>
        <taxon>Embryophyta</taxon>
        <taxon>Tracheophyta</taxon>
        <taxon>Spermatophyta</taxon>
        <taxon>Magnoliopsida</taxon>
        <taxon>eudicotyledons</taxon>
        <taxon>Gunneridae</taxon>
        <taxon>Pentapetalae</taxon>
        <taxon>rosids</taxon>
        <taxon>fabids</taxon>
        <taxon>Fagales</taxon>
        <taxon>Juglandaceae</taxon>
        <taxon>Juglans</taxon>
    </lineage>
</organism>
<evidence type="ECO:0000259" key="9">
    <source>
        <dbReference type="Pfam" id="PF26138"/>
    </source>
</evidence>
<dbReference type="EMBL" id="LIHL02000003">
    <property type="protein sequence ID" value="KAF5476430.1"/>
    <property type="molecule type" value="Genomic_DNA"/>
</dbReference>
<evidence type="ECO:0000313" key="10">
    <source>
        <dbReference type="EMBL" id="KAF5476430.1"/>
    </source>
</evidence>
<dbReference type="InterPro" id="IPR027806">
    <property type="entry name" value="HARBI1_dom"/>
</dbReference>
<dbReference type="Pfam" id="PF26138">
    <property type="entry name" value="DUF8040"/>
    <property type="match status" value="1"/>
</dbReference>
<sequence length="278" mass="31645">MEVDAFRALCRLLRSNSFLKDTRKRLTVEEQISMFTSVVAAGDEQRIVGQRFQHSTETVNAHVMNVKQTLCRLGTHLIYPTHTFGVHPTIAGNPRNYPWFEGCIGAIDGTMIDAVVPAKVREANRNRHGKVAQNVLCVCDLDMKFTFLYIGWEGSSHDARVFIDALSQGRNQFPMPLDGHYYLVDSAYPCTRGFMPPYPRERYHRSDRQGQRGFKGMTTPNDWLFEDWRNMELSPSSRAYPYAAASGHHPDMTVESARAMAAIRDDIAIRMWEAKSGH</sequence>
<evidence type="ECO:0000256" key="2">
    <source>
        <dbReference type="ARBA" id="ARBA00004123"/>
    </source>
</evidence>
<dbReference type="GO" id="GO:0005634">
    <property type="term" value="C:nucleus"/>
    <property type="evidence" value="ECO:0007669"/>
    <property type="project" value="UniProtKB-SubCell"/>
</dbReference>
<evidence type="ECO:0000313" key="11">
    <source>
        <dbReference type="Proteomes" id="UP000619265"/>
    </source>
</evidence>
<dbReference type="Gramene" id="Jr03_27300_p1">
    <property type="protein sequence ID" value="cds.Jr03_27300_p1"/>
    <property type="gene ID" value="Jr03_27300"/>
</dbReference>
<evidence type="ECO:0000256" key="6">
    <source>
        <dbReference type="ARBA" id="ARBA00022801"/>
    </source>
</evidence>
<gene>
    <name evidence="10" type="ORF">F2P56_008145</name>
</gene>
<dbReference type="GO" id="GO:0004518">
    <property type="term" value="F:nuclease activity"/>
    <property type="evidence" value="ECO:0007669"/>
    <property type="project" value="UniProtKB-KW"/>
</dbReference>
<comment type="subcellular location">
    <subcellularLocation>
        <location evidence="2">Nucleus</location>
    </subcellularLocation>
</comment>
<evidence type="ECO:0000256" key="7">
    <source>
        <dbReference type="ARBA" id="ARBA00023242"/>
    </source>
</evidence>
<dbReference type="PANTHER" id="PTHR22930">
    <property type="match status" value="1"/>
</dbReference>
<dbReference type="PANTHER" id="PTHR22930:SF228">
    <property type="entry name" value="PROTEIN ALP1-LIKE"/>
    <property type="match status" value="1"/>
</dbReference>
<dbReference type="InterPro" id="IPR045249">
    <property type="entry name" value="HARBI1-like"/>
</dbReference>